<name>A0ABP6LLI3_9ACTN</name>
<dbReference type="EMBL" id="BAAAVS010000058">
    <property type="protein sequence ID" value="GAA3047650.1"/>
    <property type="molecule type" value="Genomic_DNA"/>
</dbReference>
<proteinExistence type="predicted"/>
<dbReference type="Proteomes" id="UP001501035">
    <property type="component" value="Unassembled WGS sequence"/>
</dbReference>
<organism evidence="2 3">
    <name type="scientific">Gordonia defluvii</name>
    <dbReference type="NCBI Taxonomy" id="283718"/>
    <lineage>
        <taxon>Bacteria</taxon>
        <taxon>Bacillati</taxon>
        <taxon>Actinomycetota</taxon>
        <taxon>Actinomycetes</taxon>
        <taxon>Mycobacteriales</taxon>
        <taxon>Gordoniaceae</taxon>
        <taxon>Gordonia</taxon>
    </lineage>
</organism>
<accession>A0ABP6LLI3</accession>
<feature type="compositionally biased region" description="Low complexity" evidence="1">
    <location>
        <begin position="21"/>
        <end position="34"/>
    </location>
</feature>
<reference evidence="3" key="1">
    <citation type="journal article" date="2019" name="Int. J. Syst. Evol. Microbiol.">
        <title>The Global Catalogue of Microorganisms (GCM) 10K type strain sequencing project: providing services to taxonomists for standard genome sequencing and annotation.</title>
        <authorList>
            <consortium name="The Broad Institute Genomics Platform"/>
            <consortium name="The Broad Institute Genome Sequencing Center for Infectious Disease"/>
            <person name="Wu L."/>
            <person name="Ma J."/>
        </authorList>
    </citation>
    <scope>NUCLEOTIDE SEQUENCE [LARGE SCALE GENOMIC DNA]</scope>
    <source>
        <strain evidence="3">JCM 14234</strain>
    </source>
</reference>
<feature type="region of interest" description="Disordered" evidence="1">
    <location>
        <begin position="19"/>
        <end position="50"/>
    </location>
</feature>
<keyword evidence="3" id="KW-1185">Reference proteome</keyword>
<protein>
    <submittedName>
        <fullName evidence="2">Uncharacterized protein</fullName>
    </submittedName>
</protein>
<sequence length="93" mass="10232">MSWRRTGCMVISQTIAGSKHASSIPRSARSARYSGNERPAWRMNHTGRRDGDCPFAAANKGFTTAIPLTATTVPYRLSRPARLPRRKPGAAYV</sequence>
<evidence type="ECO:0000313" key="2">
    <source>
        <dbReference type="EMBL" id="GAA3047650.1"/>
    </source>
</evidence>
<comment type="caution">
    <text evidence="2">The sequence shown here is derived from an EMBL/GenBank/DDBJ whole genome shotgun (WGS) entry which is preliminary data.</text>
</comment>
<evidence type="ECO:0000256" key="1">
    <source>
        <dbReference type="SAM" id="MobiDB-lite"/>
    </source>
</evidence>
<gene>
    <name evidence="2" type="ORF">GCM10010528_28620</name>
</gene>
<evidence type="ECO:0000313" key="3">
    <source>
        <dbReference type="Proteomes" id="UP001501035"/>
    </source>
</evidence>